<keyword evidence="2" id="KW-0812">Transmembrane</keyword>
<dbReference type="EMBL" id="ADBJ01000028">
    <property type="protein sequence ID" value="EFA80786.1"/>
    <property type="molecule type" value="Genomic_DNA"/>
</dbReference>
<dbReference type="AlphaFoldDB" id="D3BCZ4"/>
<evidence type="ECO:0000313" key="3">
    <source>
        <dbReference type="EMBL" id="EFA80786.1"/>
    </source>
</evidence>
<evidence type="ECO:0000256" key="1">
    <source>
        <dbReference type="SAM" id="MobiDB-lite"/>
    </source>
</evidence>
<keyword evidence="4" id="KW-1185">Reference proteome</keyword>
<sequence>MSDTTKQRLKKDNNTTTLENKKKDDKNSNNNSGSNSSELLLLPCYTCFFVNLIGGIAWAIFLPAEDLITLKAIGVAVLQSVIYLLATIIIAIPDMLKRPFYLRSKNRKIKEHDVLLLDYFIFGIPSSVASFLVGSSIIHFASLLYRVISFVESQNQDGVSLDIHLQLDANTYQLVMGYNKEIREMAPNDQIDLGVTSLPHITLYLTQFLETEIGSIVNDINAIFEQIQQKALNCKINCIETVVIGQYGMWNVEVNPCLQYISDLIVNTTCKYIVPNQPIPSWVYELPEPVRTEKIDMITKYGSPNVFSQFQPHITLAWDDIDNLNQTFATLNIPPTAFISPSMGIGDVGDYGTSFWFGLVGLWYESELSSNYLKRRLVLLAYREYCINELNFILQKKEL</sequence>
<comment type="caution">
    <text evidence="3">The sequence shown here is derived from an EMBL/GenBank/DDBJ whole genome shotgun (WGS) entry which is preliminary data.</text>
</comment>
<keyword evidence="2" id="KW-1133">Transmembrane helix</keyword>
<dbReference type="RefSeq" id="XP_020432905.1">
    <property type="nucleotide sequence ID" value="XM_020577231.1"/>
</dbReference>
<proteinExistence type="predicted"/>
<feature type="transmembrane region" description="Helical" evidence="2">
    <location>
        <begin position="39"/>
        <end position="61"/>
    </location>
</feature>
<dbReference type="GeneID" id="31361854"/>
<organism evidence="3 4">
    <name type="scientific">Heterostelium pallidum (strain ATCC 26659 / Pp 5 / PN500)</name>
    <name type="common">Cellular slime mold</name>
    <name type="synonym">Polysphondylium pallidum</name>
    <dbReference type="NCBI Taxonomy" id="670386"/>
    <lineage>
        <taxon>Eukaryota</taxon>
        <taxon>Amoebozoa</taxon>
        <taxon>Evosea</taxon>
        <taxon>Eumycetozoa</taxon>
        <taxon>Dictyostelia</taxon>
        <taxon>Acytosteliales</taxon>
        <taxon>Acytosteliaceae</taxon>
        <taxon>Heterostelium</taxon>
    </lineage>
</organism>
<dbReference type="Proteomes" id="UP000001396">
    <property type="component" value="Unassembled WGS sequence"/>
</dbReference>
<evidence type="ECO:0000256" key="2">
    <source>
        <dbReference type="SAM" id="Phobius"/>
    </source>
</evidence>
<protein>
    <submittedName>
        <fullName evidence="3">Uncharacterized protein</fullName>
    </submittedName>
</protein>
<dbReference type="PANTHER" id="PTHR38081">
    <property type="entry name" value="WAP DOMAIN-CONTAINING PROTEIN"/>
    <property type="match status" value="1"/>
</dbReference>
<dbReference type="PANTHER" id="PTHR38081:SF1">
    <property type="entry name" value="WAP DOMAIN-CONTAINING PROTEIN"/>
    <property type="match status" value="1"/>
</dbReference>
<feature type="transmembrane region" description="Helical" evidence="2">
    <location>
        <begin position="114"/>
        <end position="145"/>
    </location>
</feature>
<keyword evidence="2" id="KW-0472">Membrane</keyword>
<feature type="transmembrane region" description="Helical" evidence="2">
    <location>
        <begin position="73"/>
        <end position="93"/>
    </location>
</feature>
<accession>D3BCZ4</accession>
<evidence type="ECO:0000313" key="4">
    <source>
        <dbReference type="Proteomes" id="UP000001396"/>
    </source>
</evidence>
<gene>
    <name evidence="3" type="ORF">PPL_06372</name>
</gene>
<reference evidence="3 4" key="1">
    <citation type="journal article" date="2011" name="Genome Res.">
        <title>Phylogeny-wide analysis of social amoeba genomes highlights ancient origins for complex intercellular communication.</title>
        <authorList>
            <person name="Heidel A.J."/>
            <person name="Lawal H.M."/>
            <person name="Felder M."/>
            <person name="Schilde C."/>
            <person name="Helps N.R."/>
            <person name="Tunggal B."/>
            <person name="Rivero F."/>
            <person name="John U."/>
            <person name="Schleicher M."/>
            <person name="Eichinger L."/>
            <person name="Platzer M."/>
            <person name="Noegel A.A."/>
            <person name="Schaap P."/>
            <person name="Gloeckner G."/>
        </authorList>
    </citation>
    <scope>NUCLEOTIDE SEQUENCE [LARGE SCALE GENOMIC DNA]</scope>
    <source>
        <strain evidence="4">ATCC 26659 / Pp 5 / PN500</strain>
    </source>
</reference>
<dbReference type="InParanoid" id="D3BCZ4"/>
<feature type="region of interest" description="Disordered" evidence="1">
    <location>
        <begin position="1"/>
        <end position="34"/>
    </location>
</feature>
<name>D3BCZ4_HETP5</name>